<keyword evidence="1" id="KW-0489">Methyltransferase</keyword>
<dbReference type="GO" id="GO:0008990">
    <property type="term" value="F:rRNA (guanine-N2-)-methyltransferase activity"/>
    <property type="evidence" value="ECO:0007669"/>
    <property type="project" value="InterPro"/>
</dbReference>
<organism evidence="1 2">
    <name type="scientific">Paenibacillus zeisoli</name>
    <dbReference type="NCBI Taxonomy" id="2496267"/>
    <lineage>
        <taxon>Bacteria</taxon>
        <taxon>Bacillati</taxon>
        <taxon>Bacillota</taxon>
        <taxon>Bacilli</taxon>
        <taxon>Bacillales</taxon>
        <taxon>Paenibacillaceae</taxon>
        <taxon>Paenibacillus</taxon>
    </lineage>
</organism>
<protein>
    <submittedName>
        <fullName evidence="1">SAM-dependent methyltransferase</fullName>
    </submittedName>
</protein>
<dbReference type="InterPro" id="IPR007536">
    <property type="entry name" value="16SrRNA_methylTrfase_J"/>
</dbReference>
<keyword evidence="1" id="KW-0808">Transferase</keyword>
<proteinExistence type="predicted"/>
<dbReference type="InterPro" id="IPR029063">
    <property type="entry name" value="SAM-dependent_MTases_sf"/>
</dbReference>
<dbReference type="PANTHER" id="PTHR36112:SF1">
    <property type="entry name" value="RIBOSOMAL RNA SMALL SUBUNIT METHYLTRANSFERASE J"/>
    <property type="match status" value="1"/>
</dbReference>
<evidence type="ECO:0000313" key="2">
    <source>
        <dbReference type="Proteomes" id="UP000272464"/>
    </source>
</evidence>
<dbReference type="OrthoDB" id="1653798at2"/>
<dbReference type="Proteomes" id="UP000272464">
    <property type="component" value="Unassembled WGS sequence"/>
</dbReference>
<gene>
    <name evidence="1" type="ORF">EJP77_02970</name>
</gene>
<sequence length="260" mass="28698">MIITTGDNEAPGTVSQAEELSLELGVPYVRRSRTSLSKLLTRHRADAVLVILESGIRIVSAAGEPMEFHPSMSFVRAKRLLKGEPDYMLEISKAESGDRILDCTSGLGSDSIIFSIAAGEEGSVTALESSLPIYGLLKEGLRTYQSGLKEFDKAMRRIVVKHADHLQLLGELPDKSVDIVYFDPMFREPVKESSSISPLRAFANGSSLDRRSIEEACRVARKTVVLKEKRDSGEFARLGFAVRERAHTKIAYGVIELDNR</sequence>
<dbReference type="PANTHER" id="PTHR36112">
    <property type="entry name" value="RIBOSOMAL RNA SMALL SUBUNIT METHYLTRANSFERASE J"/>
    <property type="match status" value="1"/>
</dbReference>
<dbReference type="RefSeq" id="WP_127197673.1">
    <property type="nucleotide sequence ID" value="NZ_RZNX01000001.1"/>
</dbReference>
<accession>A0A3S1E1R3</accession>
<dbReference type="AlphaFoldDB" id="A0A3S1E1R3"/>
<comment type="caution">
    <text evidence="1">The sequence shown here is derived from an EMBL/GenBank/DDBJ whole genome shotgun (WGS) entry which is preliminary data.</text>
</comment>
<dbReference type="Gene3D" id="3.40.50.150">
    <property type="entry name" value="Vaccinia Virus protein VP39"/>
    <property type="match status" value="1"/>
</dbReference>
<evidence type="ECO:0000313" key="1">
    <source>
        <dbReference type="EMBL" id="RUT35977.1"/>
    </source>
</evidence>
<dbReference type="EMBL" id="RZNX01000001">
    <property type="protein sequence ID" value="RUT35977.1"/>
    <property type="molecule type" value="Genomic_DNA"/>
</dbReference>
<dbReference type="SUPFAM" id="SSF53335">
    <property type="entry name" value="S-adenosyl-L-methionine-dependent methyltransferases"/>
    <property type="match status" value="1"/>
</dbReference>
<name>A0A3S1E1R3_9BACL</name>
<dbReference type="Pfam" id="PF04445">
    <property type="entry name" value="SAM_MT"/>
    <property type="match status" value="1"/>
</dbReference>
<reference evidence="1 2" key="1">
    <citation type="submission" date="2018-12" db="EMBL/GenBank/DDBJ databases">
        <authorList>
            <person name="Sun L."/>
            <person name="Chen Z."/>
        </authorList>
    </citation>
    <scope>NUCLEOTIDE SEQUENCE [LARGE SCALE GENOMIC DNA]</scope>
    <source>
        <strain evidence="1 2">3-5-3</strain>
    </source>
</reference>
<keyword evidence="2" id="KW-1185">Reference proteome</keyword>